<evidence type="ECO:0000256" key="3">
    <source>
        <dbReference type="ARBA" id="ARBA00022723"/>
    </source>
</evidence>
<evidence type="ECO:0000259" key="6">
    <source>
        <dbReference type="Pfam" id="PF07687"/>
    </source>
</evidence>
<accession>A0A2N5N1P5</accession>
<organism evidence="7 8">
    <name type="scientific">Paenibacillus pasadenensis</name>
    <dbReference type="NCBI Taxonomy" id="217090"/>
    <lineage>
        <taxon>Bacteria</taxon>
        <taxon>Bacillati</taxon>
        <taxon>Bacillota</taxon>
        <taxon>Bacilli</taxon>
        <taxon>Bacillales</taxon>
        <taxon>Paenibacillaceae</taxon>
        <taxon>Paenibacillus</taxon>
    </lineage>
</organism>
<comment type="similarity">
    <text evidence="1">Belongs to the peptidase M20A family.</text>
</comment>
<proteinExistence type="inferred from homology"/>
<sequence>MPQPAVSILLLLLALLLVLAAVLLVRAARFRPDAADLAPHAGGGEPIPVDADAAAGRLSQLIRKRTVSSREPSSADRAEFRSLLDLLPDLYPAAHRALEREIVNGRTLLYRWQGAEPEAPTVLMSHFDVVPAEEEGWLHPPFSGEIADGRVWGRGAIDTKGTLVCILEAVEQLVASGFKPKRDIYLSFCDDEEIAGDGAPTHVRLLQERGIRPGLVVDEGGAVVENIFPGVRGPIAVVGVAEKGVSDFELVVRGAGGHASAPPRLGPAFRLARAIQRLERRPPKPFFPPPTLDMLDTLGRRSSFGYRILFANLWLLRPLLARLFHRLSPETRALSSTTIAVTTLQGSPAANVLPAEAKAGANVRVAVGETAAGVAARMRRAIADDAVELRIVRAGDPSPVSTTREEPYRIVAAAIRGTYPEAAVTPYVMLGGSDSRHFAAVWPYVYRFTPYELSREERETIHAANESLPIRKLGKGIEFYIRLIRSV</sequence>
<evidence type="ECO:0000256" key="1">
    <source>
        <dbReference type="ARBA" id="ARBA00006247"/>
    </source>
</evidence>
<dbReference type="Pfam" id="PF01546">
    <property type="entry name" value="Peptidase_M20"/>
    <property type="match status" value="1"/>
</dbReference>
<dbReference type="InterPro" id="IPR011650">
    <property type="entry name" value="Peptidase_M20_dimer"/>
</dbReference>
<dbReference type="InterPro" id="IPR036264">
    <property type="entry name" value="Bact_exopeptidase_dim_dom"/>
</dbReference>
<keyword evidence="2" id="KW-0645">Protease</keyword>
<dbReference type="InterPro" id="IPR047177">
    <property type="entry name" value="Pept_M20A"/>
</dbReference>
<evidence type="ECO:0000313" key="8">
    <source>
        <dbReference type="Proteomes" id="UP000234789"/>
    </source>
</evidence>
<dbReference type="GO" id="GO:0006508">
    <property type="term" value="P:proteolysis"/>
    <property type="evidence" value="ECO:0007669"/>
    <property type="project" value="UniProtKB-KW"/>
</dbReference>
<dbReference type="GO" id="GO:0008233">
    <property type="term" value="F:peptidase activity"/>
    <property type="evidence" value="ECO:0007669"/>
    <property type="project" value="UniProtKB-KW"/>
</dbReference>
<reference evidence="7 8" key="1">
    <citation type="submission" date="2017-05" db="EMBL/GenBank/DDBJ databases">
        <title>Functional genome analysis of Paenibacillus pasadenensis strain R16: insights on endophytic life style and antifungal activity.</title>
        <authorList>
            <person name="Passera A."/>
            <person name="Marcolungo L."/>
            <person name="Casati P."/>
            <person name="Brasca M."/>
            <person name="Quaglino F."/>
            <person name="Delledonne M."/>
        </authorList>
    </citation>
    <scope>NUCLEOTIDE SEQUENCE [LARGE SCALE GENOMIC DNA]</scope>
    <source>
        <strain evidence="7 8">R16</strain>
    </source>
</reference>
<feature type="domain" description="Peptidase M20 dimerisation" evidence="6">
    <location>
        <begin position="240"/>
        <end position="387"/>
    </location>
</feature>
<dbReference type="Pfam" id="PF07687">
    <property type="entry name" value="M20_dimer"/>
    <property type="match status" value="1"/>
</dbReference>
<dbReference type="InterPro" id="IPR002933">
    <property type="entry name" value="Peptidase_M20"/>
</dbReference>
<evidence type="ECO:0000256" key="2">
    <source>
        <dbReference type="ARBA" id="ARBA00022670"/>
    </source>
</evidence>
<dbReference type="Gene3D" id="3.40.630.10">
    <property type="entry name" value="Zn peptidases"/>
    <property type="match status" value="1"/>
</dbReference>
<dbReference type="SUPFAM" id="SSF53187">
    <property type="entry name" value="Zn-dependent exopeptidases"/>
    <property type="match status" value="1"/>
</dbReference>
<comment type="caution">
    <text evidence="7">The sequence shown here is derived from an EMBL/GenBank/DDBJ whole genome shotgun (WGS) entry which is preliminary data.</text>
</comment>
<dbReference type="RefSeq" id="WP_180968445.1">
    <property type="nucleotide sequence ID" value="NZ_NFEZ01000004.1"/>
</dbReference>
<protein>
    <submittedName>
        <fullName evidence="7">Peptidase M20</fullName>
    </submittedName>
</protein>
<dbReference type="SUPFAM" id="SSF55031">
    <property type="entry name" value="Bacterial exopeptidase dimerisation domain"/>
    <property type="match status" value="1"/>
</dbReference>
<gene>
    <name evidence="7" type="ORF">B8V81_2674</name>
</gene>
<dbReference type="EMBL" id="NFEZ01000004">
    <property type="protein sequence ID" value="PLT44243.1"/>
    <property type="molecule type" value="Genomic_DNA"/>
</dbReference>
<dbReference type="AlphaFoldDB" id="A0A2N5N1P5"/>
<dbReference type="Proteomes" id="UP000234789">
    <property type="component" value="Unassembled WGS sequence"/>
</dbReference>
<dbReference type="PANTHER" id="PTHR45962">
    <property type="entry name" value="N-FATTY-ACYL-AMINO ACID SYNTHASE/HYDROLASE PM20D1"/>
    <property type="match status" value="1"/>
</dbReference>
<dbReference type="Gene3D" id="1.10.150.900">
    <property type="match status" value="1"/>
</dbReference>
<evidence type="ECO:0000313" key="7">
    <source>
        <dbReference type="EMBL" id="PLT44243.1"/>
    </source>
</evidence>
<keyword evidence="4" id="KW-0378">Hydrolase</keyword>
<keyword evidence="5" id="KW-0862">Zinc</keyword>
<evidence type="ECO:0000256" key="4">
    <source>
        <dbReference type="ARBA" id="ARBA00022801"/>
    </source>
</evidence>
<dbReference type="PANTHER" id="PTHR45962:SF1">
    <property type="entry name" value="N-FATTY-ACYL-AMINO ACID SYNTHASE_HYDROLASE PM20D1"/>
    <property type="match status" value="1"/>
</dbReference>
<dbReference type="Gene3D" id="3.30.70.360">
    <property type="match status" value="1"/>
</dbReference>
<evidence type="ECO:0000256" key="5">
    <source>
        <dbReference type="ARBA" id="ARBA00022833"/>
    </source>
</evidence>
<keyword evidence="3" id="KW-0479">Metal-binding</keyword>
<name>A0A2N5N1P5_9BACL</name>
<dbReference type="GO" id="GO:0046872">
    <property type="term" value="F:metal ion binding"/>
    <property type="evidence" value="ECO:0007669"/>
    <property type="project" value="UniProtKB-KW"/>
</dbReference>
<keyword evidence="8" id="KW-1185">Reference proteome</keyword>